<keyword evidence="1 5" id="KW-0547">Nucleotide-binding</keyword>
<dbReference type="InterPro" id="IPR027417">
    <property type="entry name" value="P-loop_NTPase"/>
</dbReference>
<evidence type="ECO:0000313" key="7">
    <source>
        <dbReference type="EMBL" id="GAA0276662.1"/>
    </source>
</evidence>
<dbReference type="Gene3D" id="3.40.50.300">
    <property type="entry name" value="P-loop containing nucleotide triphosphate hydrolases"/>
    <property type="match status" value="3"/>
</dbReference>
<dbReference type="Proteomes" id="UP001500967">
    <property type="component" value="Unassembled WGS sequence"/>
</dbReference>
<dbReference type="RefSeq" id="WP_344653756.1">
    <property type="nucleotide sequence ID" value="NZ_BAAAGX010000035.1"/>
</dbReference>
<name>A0ABN0V607_9ACTN</name>
<keyword evidence="4 5" id="KW-0067">ATP-binding</keyword>
<evidence type="ECO:0000259" key="6">
    <source>
        <dbReference type="PROSITE" id="PS51198"/>
    </source>
</evidence>
<evidence type="ECO:0000256" key="1">
    <source>
        <dbReference type="ARBA" id="ARBA00022741"/>
    </source>
</evidence>
<protein>
    <submittedName>
        <fullName evidence="7">AAA family ATPase</fullName>
    </submittedName>
</protein>
<keyword evidence="2 5" id="KW-0378">Hydrolase</keyword>
<accession>A0ABN0V607</accession>
<dbReference type="Pfam" id="PF13538">
    <property type="entry name" value="UvrD_C_2"/>
    <property type="match status" value="1"/>
</dbReference>
<feature type="domain" description="UvrD-like helicase ATP-binding" evidence="6">
    <location>
        <begin position="183"/>
        <end position="638"/>
    </location>
</feature>
<dbReference type="InterPro" id="IPR027785">
    <property type="entry name" value="UvrD-like_helicase_C"/>
</dbReference>
<evidence type="ECO:0000256" key="5">
    <source>
        <dbReference type="PROSITE-ProRule" id="PRU00560"/>
    </source>
</evidence>
<dbReference type="InterPro" id="IPR014016">
    <property type="entry name" value="UvrD-like_ATP-bd"/>
</dbReference>
<organism evidence="7 8">
    <name type="scientific">Cryptosporangium japonicum</name>
    <dbReference type="NCBI Taxonomy" id="80872"/>
    <lineage>
        <taxon>Bacteria</taxon>
        <taxon>Bacillati</taxon>
        <taxon>Actinomycetota</taxon>
        <taxon>Actinomycetes</taxon>
        <taxon>Cryptosporangiales</taxon>
        <taxon>Cryptosporangiaceae</taxon>
        <taxon>Cryptosporangium</taxon>
    </lineage>
</organism>
<reference evidence="7 8" key="1">
    <citation type="journal article" date="2019" name="Int. J. Syst. Evol. Microbiol.">
        <title>The Global Catalogue of Microorganisms (GCM) 10K type strain sequencing project: providing services to taxonomists for standard genome sequencing and annotation.</title>
        <authorList>
            <consortium name="The Broad Institute Genomics Platform"/>
            <consortium name="The Broad Institute Genome Sequencing Center for Infectious Disease"/>
            <person name="Wu L."/>
            <person name="Ma J."/>
        </authorList>
    </citation>
    <scope>NUCLEOTIDE SEQUENCE [LARGE SCALE GENOMIC DNA]</scope>
    <source>
        <strain evidence="7 8">JCM 10425</strain>
    </source>
</reference>
<keyword evidence="8" id="KW-1185">Reference proteome</keyword>
<keyword evidence="3 5" id="KW-0347">Helicase</keyword>
<dbReference type="PROSITE" id="PS51198">
    <property type="entry name" value="UVRD_HELICASE_ATP_BIND"/>
    <property type="match status" value="1"/>
</dbReference>
<comment type="caution">
    <text evidence="7">The sequence shown here is derived from an EMBL/GenBank/DDBJ whole genome shotgun (WGS) entry which is preliminary data.</text>
</comment>
<dbReference type="SUPFAM" id="SSF52540">
    <property type="entry name" value="P-loop containing nucleoside triphosphate hydrolases"/>
    <property type="match status" value="1"/>
</dbReference>
<dbReference type="EMBL" id="BAAAGX010000035">
    <property type="protein sequence ID" value="GAA0276662.1"/>
    <property type="molecule type" value="Genomic_DNA"/>
</dbReference>
<sequence>MSLADTGTTDLDTEQDRLTRLYTRLDELRGATRSRLAEVAAQTGGTAQARSERDSAFTEYASRLSRFDAAEHGLCFGRLDLSDGGRHYIGRVGLPSEDADADPMLLDWRAPAARPFYVATSAAPEGVHRRRHIVTRDRRVVSLDDEVLDGAPDAGREQLSGAAALLAAVNSSRTGRMHDIVATLQAEQDAIIRSDQTGVLVVQGGPGTGKTAVALHRAAYLLYHSGRIASRGVLVVGPNTTFLRYIGQVLPGLGETSVLLSTVGELFPGVVASRSEPAAAAAVKGRPVMAQVVAQAVRNRQGPPGAPFDVRVGDDVVTLEPEFWTAAADQARETRRPHNRARSTFVRLVVDEVARQLAAQAQGLADRLEAESAELLGGLDLDGAARGDLERLGFSDSGSGAGEDPYSETALDLRAIAASDPRVAAACEALWPRLTPQRLLSQLFHDPERLASAAEGLLTAEEQALLVRPAGIGSPSGWTVADVPLLDEAAQLLGEDDRAVKARASQARDEEIAYAQGVLDVAAGSRTEDKEVLTATDLIDARRLAERSRVADRRTVAERAAVDRTWTFGHVIVDEAQELSPMAWRVLMRRCPTRSMTLVGDVAQTSSPGGLDSWGEALDPFVGDRWRLTRLSVNYRTPAEIMAVTVPLLETLDADSEPPSAVREVGVPPWECVAASPAEVAAVARAERAGLDAGRVAVITPDAEAAAVAAALPEASSGADPDLTAPMVVLGATQAKGLEFDVVLVVDPVGMIEASPRGRNDLYVALTRATQRLGVLHRGRLPVELEGGLVARSEL</sequence>
<evidence type="ECO:0000256" key="2">
    <source>
        <dbReference type="ARBA" id="ARBA00022801"/>
    </source>
</evidence>
<proteinExistence type="predicted"/>
<dbReference type="PANTHER" id="PTHR11070:SF45">
    <property type="entry name" value="DNA 3'-5' HELICASE"/>
    <property type="match status" value="1"/>
</dbReference>
<evidence type="ECO:0000256" key="3">
    <source>
        <dbReference type="ARBA" id="ARBA00022806"/>
    </source>
</evidence>
<dbReference type="Pfam" id="PF00580">
    <property type="entry name" value="UvrD-helicase"/>
    <property type="match status" value="1"/>
</dbReference>
<feature type="binding site" evidence="5">
    <location>
        <begin position="204"/>
        <end position="211"/>
    </location>
    <ligand>
        <name>ATP</name>
        <dbReference type="ChEBI" id="CHEBI:30616"/>
    </ligand>
</feature>
<dbReference type="PANTHER" id="PTHR11070">
    <property type="entry name" value="UVRD / RECB / PCRA DNA HELICASE FAMILY MEMBER"/>
    <property type="match status" value="1"/>
</dbReference>
<evidence type="ECO:0000256" key="4">
    <source>
        <dbReference type="ARBA" id="ARBA00022840"/>
    </source>
</evidence>
<dbReference type="InterPro" id="IPR000212">
    <property type="entry name" value="DNA_helicase_UvrD/REP"/>
</dbReference>
<evidence type="ECO:0000313" key="8">
    <source>
        <dbReference type="Proteomes" id="UP001500967"/>
    </source>
</evidence>
<gene>
    <name evidence="7" type="ORF">GCM10009539_75560</name>
</gene>